<comment type="catalytic activity">
    <reaction evidence="11">
        <text>1'-[1,2-diacyl-sn-glycero-3-phospho],3'-[1-acyl-sn-glycero-3-phospho]-glycerol + a 1,2-diacyl-sn-glycero-3-phosphocholine = a cardiolipin + a 1-acyl-sn-glycero-3-phosphocholine</text>
        <dbReference type="Rhea" id="RHEA:33731"/>
        <dbReference type="ChEBI" id="CHEBI:57643"/>
        <dbReference type="ChEBI" id="CHEBI:58168"/>
        <dbReference type="ChEBI" id="CHEBI:62237"/>
        <dbReference type="ChEBI" id="CHEBI:64743"/>
    </reaction>
    <physiologicalReaction direction="left-to-right" evidence="11">
        <dbReference type="Rhea" id="RHEA:33732"/>
    </physiologicalReaction>
    <physiologicalReaction direction="right-to-left" evidence="11">
        <dbReference type="Rhea" id="RHEA:33733"/>
    </physiologicalReaction>
</comment>
<comment type="subcellular location">
    <subcellularLocation>
        <location evidence="1">Mitochondrion inner membrane</location>
        <topology evidence="1">Peripheral membrane protein</topology>
        <orientation evidence="1">Intermembrane side</orientation>
    </subcellularLocation>
    <subcellularLocation>
        <location evidence="10">Mitochondrion outer membrane</location>
        <topology evidence="10">Peripheral membrane protein</topology>
        <orientation evidence="10">Intermembrane side</orientation>
    </subcellularLocation>
</comment>
<dbReference type="Pfam" id="PF01553">
    <property type="entry name" value="Acyltransferase"/>
    <property type="match status" value="1"/>
</dbReference>
<proteinExistence type="inferred from homology"/>
<feature type="region of interest" description="Disordered" evidence="12">
    <location>
        <begin position="491"/>
        <end position="532"/>
    </location>
</feature>
<dbReference type="PANTHER" id="PTHR12497:SF0">
    <property type="entry name" value="TAFAZZIN"/>
    <property type="match status" value="1"/>
</dbReference>
<feature type="compositionally biased region" description="Polar residues" evidence="12">
    <location>
        <begin position="115"/>
        <end position="130"/>
    </location>
</feature>
<evidence type="ECO:0000256" key="9">
    <source>
        <dbReference type="ARBA" id="ARBA00023315"/>
    </source>
</evidence>
<keyword evidence="6" id="KW-0443">Lipid metabolism</keyword>
<evidence type="ECO:0000256" key="10">
    <source>
        <dbReference type="ARBA" id="ARBA00024323"/>
    </source>
</evidence>
<dbReference type="InterPro" id="IPR002123">
    <property type="entry name" value="Plipid/glycerol_acylTrfase"/>
</dbReference>
<protein>
    <recommendedName>
        <fullName evidence="13">Phospholipid/glycerol acyltransferase domain-containing protein</fullName>
    </recommendedName>
</protein>
<evidence type="ECO:0000256" key="11">
    <source>
        <dbReference type="ARBA" id="ARBA00047906"/>
    </source>
</evidence>
<evidence type="ECO:0000256" key="5">
    <source>
        <dbReference type="ARBA" id="ARBA00022792"/>
    </source>
</evidence>
<evidence type="ECO:0000256" key="12">
    <source>
        <dbReference type="SAM" id="MobiDB-lite"/>
    </source>
</evidence>
<evidence type="ECO:0000313" key="14">
    <source>
        <dbReference type="EMBL" id="KAF5829802.1"/>
    </source>
</evidence>
<reference evidence="14" key="1">
    <citation type="submission" date="2017-08" db="EMBL/GenBank/DDBJ databases">
        <authorList>
            <person name="Polle J.E."/>
            <person name="Barry K."/>
            <person name="Cushman J."/>
            <person name="Schmutz J."/>
            <person name="Tran D."/>
            <person name="Hathwaick L.T."/>
            <person name="Yim W.C."/>
            <person name="Jenkins J."/>
            <person name="Mckie-Krisberg Z.M."/>
            <person name="Prochnik S."/>
            <person name="Lindquist E."/>
            <person name="Dockter R.B."/>
            <person name="Adam C."/>
            <person name="Molina H."/>
            <person name="Bunkerborg J."/>
            <person name="Jin E."/>
            <person name="Buchheim M."/>
            <person name="Magnuson J."/>
        </authorList>
    </citation>
    <scope>NUCLEOTIDE SEQUENCE</scope>
    <source>
        <strain evidence="14">CCAP 19/18</strain>
    </source>
</reference>
<evidence type="ECO:0000256" key="3">
    <source>
        <dbReference type="ARBA" id="ARBA00022679"/>
    </source>
</evidence>
<dbReference type="SMART" id="SM00563">
    <property type="entry name" value="PlsC"/>
    <property type="match status" value="1"/>
</dbReference>
<evidence type="ECO:0000256" key="6">
    <source>
        <dbReference type="ARBA" id="ARBA00023098"/>
    </source>
</evidence>
<keyword evidence="5" id="KW-0999">Mitochondrion inner membrane</keyword>
<evidence type="ECO:0000256" key="8">
    <source>
        <dbReference type="ARBA" id="ARBA00023136"/>
    </source>
</evidence>
<feature type="compositionally biased region" description="Low complexity" evidence="12">
    <location>
        <begin position="520"/>
        <end position="531"/>
    </location>
</feature>
<keyword evidence="3" id="KW-0808">Transferase</keyword>
<feature type="domain" description="Phospholipid/glycerol acyltransferase" evidence="13">
    <location>
        <begin position="198"/>
        <end position="332"/>
    </location>
</feature>
<dbReference type="EMBL" id="MU070112">
    <property type="protein sequence ID" value="KAF5829802.1"/>
    <property type="molecule type" value="Genomic_DNA"/>
</dbReference>
<sequence>MPYKSYKVLVTKLLHPSPHPNIGHHPSLPHVGAQDPHGLLLLQMQLQRLKYKSLRARFSSTFSLQRALARMQPRMERLGNLWGESKLRAQRKLHELVHPESCAVMQPHATPPPATSTLPVPTSPQDSPWQHQNAEASTLASVVHREDAMFGHNGLLRHVLLKSVASLSSAFMQRWNTTEVSGRENIEAALKRPQGQGLVTVCNHVAAMDDPLVMASLVPSHYFDQPSSLRWTLCATDRCFKYKGLSELFTAMKVLPVQRGAGMKQPGLAAAESRVAAGDWVHLFPEGTRSRNPSCMGPIRKGVGRLVAAAAQQAAQQGGQPPLVVPFVHAGMEDVMPVGRLLPCTGQTVKVVVGKPIAMDDLLEAAEMHAWSEDTLYTAIANRIQARMHAMHASLHAQEAELVTGQQSETEAPALPPGPPPAFPWVLPELTFPRDQALGSPLFATPAQGLLGASLARASGLQTGGAALQVGLGSTQGMEFDWPGHQLLYNSSSSSGVEQPGVQSSHDFSGLSQGSGVPGEGTTSTGDSSSSYTWRRIESSRLGLALKWMEGVYQGGKEQSISGSRRITSSHGGLCERLFYGFSLPLRPASALGL</sequence>
<name>A0ABQ7G5B9_DUNSA</name>
<evidence type="ECO:0000256" key="2">
    <source>
        <dbReference type="ARBA" id="ARBA00010524"/>
    </source>
</evidence>
<gene>
    <name evidence="14" type="ORF">DUNSADRAFT_15466</name>
</gene>
<accession>A0ABQ7G5B9</accession>
<dbReference type="PANTHER" id="PTHR12497">
    <property type="entry name" value="TAZ PROTEIN TAFAZZIN"/>
    <property type="match status" value="1"/>
</dbReference>
<comment type="caution">
    <text evidence="14">The sequence shown here is derived from an EMBL/GenBank/DDBJ whole genome shotgun (WGS) entry which is preliminary data.</text>
</comment>
<feature type="region of interest" description="Disordered" evidence="12">
    <location>
        <begin position="106"/>
        <end position="130"/>
    </location>
</feature>
<dbReference type="Proteomes" id="UP000815325">
    <property type="component" value="Unassembled WGS sequence"/>
</dbReference>
<feature type="compositionally biased region" description="Polar residues" evidence="12">
    <location>
        <begin position="491"/>
        <end position="515"/>
    </location>
</feature>
<keyword evidence="4" id="KW-1000">Mitochondrion outer membrane</keyword>
<dbReference type="InterPro" id="IPR000872">
    <property type="entry name" value="Tafazzin"/>
</dbReference>
<dbReference type="CDD" id="cd07989">
    <property type="entry name" value="LPLAT_AGPAT-like"/>
    <property type="match status" value="1"/>
</dbReference>
<keyword evidence="7" id="KW-0496">Mitochondrion</keyword>
<dbReference type="PRINTS" id="PR00979">
    <property type="entry name" value="TAFAZZIN"/>
</dbReference>
<evidence type="ECO:0000313" key="15">
    <source>
        <dbReference type="Proteomes" id="UP000815325"/>
    </source>
</evidence>
<keyword evidence="15" id="KW-1185">Reference proteome</keyword>
<keyword evidence="9" id="KW-0012">Acyltransferase</keyword>
<comment type="similarity">
    <text evidence="2">Belongs to the taffazin family.</text>
</comment>
<evidence type="ECO:0000259" key="13">
    <source>
        <dbReference type="SMART" id="SM00563"/>
    </source>
</evidence>
<evidence type="ECO:0000256" key="1">
    <source>
        <dbReference type="ARBA" id="ARBA00004137"/>
    </source>
</evidence>
<keyword evidence="8" id="KW-0472">Membrane</keyword>
<dbReference type="SUPFAM" id="SSF69593">
    <property type="entry name" value="Glycerol-3-phosphate (1)-acyltransferase"/>
    <property type="match status" value="1"/>
</dbReference>
<evidence type="ECO:0000256" key="7">
    <source>
        <dbReference type="ARBA" id="ARBA00023128"/>
    </source>
</evidence>
<organism evidence="14 15">
    <name type="scientific">Dunaliella salina</name>
    <name type="common">Green alga</name>
    <name type="synonym">Protococcus salinus</name>
    <dbReference type="NCBI Taxonomy" id="3046"/>
    <lineage>
        <taxon>Eukaryota</taxon>
        <taxon>Viridiplantae</taxon>
        <taxon>Chlorophyta</taxon>
        <taxon>core chlorophytes</taxon>
        <taxon>Chlorophyceae</taxon>
        <taxon>CS clade</taxon>
        <taxon>Chlamydomonadales</taxon>
        <taxon>Dunaliellaceae</taxon>
        <taxon>Dunaliella</taxon>
    </lineage>
</organism>
<evidence type="ECO:0000256" key="4">
    <source>
        <dbReference type="ARBA" id="ARBA00022787"/>
    </source>
</evidence>